<evidence type="ECO:0000256" key="6">
    <source>
        <dbReference type="ARBA" id="ARBA00023014"/>
    </source>
</evidence>
<evidence type="ECO:0000313" key="11">
    <source>
        <dbReference type="Proteomes" id="UP001159363"/>
    </source>
</evidence>
<dbReference type="InterPro" id="IPR012675">
    <property type="entry name" value="Beta-grasp_dom_sf"/>
</dbReference>
<dbReference type="InterPro" id="IPR016208">
    <property type="entry name" value="Ald_Oxase/xanthine_DH-like"/>
</dbReference>
<keyword evidence="5" id="KW-0408">Iron</keyword>
<dbReference type="Pfam" id="PF00111">
    <property type="entry name" value="Fer2"/>
    <property type="match status" value="1"/>
</dbReference>
<dbReference type="EMBL" id="JARBHB010000007">
    <property type="protein sequence ID" value="KAJ8879707.1"/>
    <property type="molecule type" value="Genomic_DNA"/>
</dbReference>
<dbReference type="InterPro" id="IPR036010">
    <property type="entry name" value="2Fe-2S_ferredoxin-like_sf"/>
</dbReference>
<evidence type="ECO:0000256" key="4">
    <source>
        <dbReference type="ARBA" id="ARBA00023002"/>
    </source>
</evidence>
<dbReference type="Gene3D" id="1.10.150.120">
    <property type="entry name" value="[2Fe-2S]-binding domain"/>
    <property type="match status" value="1"/>
</dbReference>
<keyword evidence="4" id="KW-0560">Oxidoreductase</keyword>
<evidence type="ECO:0000256" key="1">
    <source>
        <dbReference type="ARBA" id="ARBA00022505"/>
    </source>
</evidence>
<keyword evidence="2" id="KW-0001">2Fe-2S</keyword>
<dbReference type="InterPro" id="IPR006058">
    <property type="entry name" value="2Fe2S_fd_BS"/>
</dbReference>
<keyword evidence="1" id="KW-0500">Molybdenum</keyword>
<gene>
    <name evidence="10" type="ORF">PR048_020315</name>
</gene>
<dbReference type="Pfam" id="PF01799">
    <property type="entry name" value="Fer2_2"/>
    <property type="match status" value="1"/>
</dbReference>
<organism evidence="10 11">
    <name type="scientific">Dryococelus australis</name>
    <dbReference type="NCBI Taxonomy" id="614101"/>
    <lineage>
        <taxon>Eukaryota</taxon>
        <taxon>Metazoa</taxon>
        <taxon>Ecdysozoa</taxon>
        <taxon>Arthropoda</taxon>
        <taxon>Hexapoda</taxon>
        <taxon>Insecta</taxon>
        <taxon>Pterygota</taxon>
        <taxon>Neoptera</taxon>
        <taxon>Polyneoptera</taxon>
        <taxon>Phasmatodea</taxon>
        <taxon>Verophasmatodea</taxon>
        <taxon>Anareolatae</taxon>
        <taxon>Phasmatidae</taxon>
        <taxon>Eurycanthinae</taxon>
        <taxon>Dryococelus</taxon>
    </lineage>
</organism>
<reference evidence="10 11" key="1">
    <citation type="submission" date="2023-02" db="EMBL/GenBank/DDBJ databases">
        <title>LHISI_Scaffold_Assembly.</title>
        <authorList>
            <person name="Stuart O.P."/>
            <person name="Cleave R."/>
            <person name="Magrath M.J.L."/>
            <person name="Mikheyev A.S."/>
        </authorList>
    </citation>
    <scope>NUCLEOTIDE SEQUENCE [LARGE SCALE GENOMIC DNA]</scope>
    <source>
        <strain evidence="10">Daus_M_001</strain>
        <tissue evidence="10">Leg muscle</tissue>
    </source>
</reference>
<dbReference type="Gene3D" id="3.10.20.30">
    <property type="match status" value="1"/>
</dbReference>
<dbReference type="InterPro" id="IPR001041">
    <property type="entry name" value="2Fe-2S_ferredoxin-type"/>
</dbReference>
<dbReference type="PANTHER" id="PTHR11908">
    <property type="entry name" value="XANTHINE DEHYDROGENASE"/>
    <property type="match status" value="1"/>
</dbReference>
<evidence type="ECO:0000313" key="10">
    <source>
        <dbReference type="EMBL" id="KAJ8879707.1"/>
    </source>
</evidence>
<protein>
    <submittedName>
        <fullName evidence="10">Uncharacterized protein</fullName>
    </submittedName>
</protein>
<feature type="domain" description="[2Fe-2S]-binding" evidence="9">
    <location>
        <begin position="196"/>
        <end position="240"/>
    </location>
</feature>
<feature type="region of interest" description="Disordered" evidence="7">
    <location>
        <begin position="1"/>
        <end position="24"/>
    </location>
</feature>
<accession>A0ABQ9H5Y8</accession>
<comment type="caution">
    <text evidence="10">The sequence shown here is derived from an EMBL/GenBank/DDBJ whole genome shotgun (WGS) entry which is preliminary data.</text>
</comment>
<feature type="domain" description="2Fe-2S ferredoxin-type" evidence="8">
    <location>
        <begin position="116"/>
        <end position="157"/>
    </location>
</feature>
<evidence type="ECO:0000259" key="8">
    <source>
        <dbReference type="Pfam" id="PF00111"/>
    </source>
</evidence>
<dbReference type="SUPFAM" id="SSF47741">
    <property type="entry name" value="CO dehydrogenase ISP C-domain like"/>
    <property type="match status" value="1"/>
</dbReference>
<dbReference type="Proteomes" id="UP001159363">
    <property type="component" value="Chromosome 6"/>
</dbReference>
<keyword evidence="6" id="KW-0411">Iron-sulfur</keyword>
<dbReference type="InterPro" id="IPR002888">
    <property type="entry name" value="2Fe-2S-bd"/>
</dbReference>
<keyword evidence="3" id="KW-0479">Metal-binding</keyword>
<keyword evidence="11" id="KW-1185">Reference proteome</keyword>
<dbReference type="SUPFAM" id="SSF54292">
    <property type="entry name" value="2Fe-2S ferredoxin-like"/>
    <property type="match status" value="1"/>
</dbReference>
<evidence type="ECO:0000256" key="2">
    <source>
        <dbReference type="ARBA" id="ARBA00022714"/>
    </source>
</evidence>
<dbReference type="PANTHER" id="PTHR11908:SF132">
    <property type="entry name" value="ALDEHYDE OXIDASE 1-RELATED"/>
    <property type="match status" value="1"/>
</dbReference>
<dbReference type="PROSITE" id="PS00197">
    <property type="entry name" value="2FE2S_FER_1"/>
    <property type="match status" value="1"/>
</dbReference>
<sequence>MKWREKRDIPEKTHRPTALSGTIPTCENPVTRLAIEPDSPWWEASRLTTQPPCPLQPSRYCFYILVILCYLSEKANLHRDFHSDVHGMMPFLDLILLFVLTVRVLNVHLCIAADASVPSGTSLNTYIRDYAKLTATKFMCYEGGCGSCVVAVTAKHPATGVTHTYAVNSGLCMVMVSRVFQCLVHVFSCHGWSITTDEGIGNKKDGYHTIQSTLAHYSGTQCGYCSPGMVMNMYRYFNSVHRISQPLSDSSWLLSFSRVEVEECPDIAVAVFKVSGTITV</sequence>
<evidence type="ECO:0000256" key="3">
    <source>
        <dbReference type="ARBA" id="ARBA00022723"/>
    </source>
</evidence>
<evidence type="ECO:0000259" key="9">
    <source>
        <dbReference type="Pfam" id="PF01799"/>
    </source>
</evidence>
<feature type="compositionally biased region" description="Basic and acidic residues" evidence="7">
    <location>
        <begin position="1"/>
        <end position="14"/>
    </location>
</feature>
<evidence type="ECO:0000256" key="7">
    <source>
        <dbReference type="SAM" id="MobiDB-lite"/>
    </source>
</evidence>
<proteinExistence type="predicted"/>
<evidence type="ECO:0000256" key="5">
    <source>
        <dbReference type="ARBA" id="ARBA00023004"/>
    </source>
</evidence>
<dbReference type="InterPro" id="IPR036884">
    <property type="entry name" value="2Fe-2S-bd_dom_sf"/>
</dbReference>
<name>A0ABQ9H5Y8_9NEOP</name>